<accession>A0A6I7HHT9</accession>
<dbReference type="Pfam" id="PF02779">
    <property type="entry name" value="Transket_pyr"/>
    <property type="match status" value="1"/>
</dbReference>
<dbReference type="FunFam" id="3.40.50.970:FF:000004">
    <property type="entry name" value="Transketolase"/>
    <property type="match status" value="1"/>
</dbReference>
<evidence type="ECO:0000256" key="5">
    <source>
        <dbReference type="ARBA" id="ARBA00013152"/>
    </source>
</evidence>
<feature type="binding site" evidence="15">
    <location>
        <position position="479"/>
    </location>
    <ligand>
        <name>substrate</name>
    </ligand>
</feature>
<dbReference type="SUPFAM" id="SSF52518">
    <property type="entry name" value="Thiamin diphosphate-binding fold (THDP-binding)"/>
    <property type="match status" value="2"/>
</dbReference>
<evidence type="ECO:0000256" key="3">
    <source>
        <dbReference type="ARBA" id="ARBA00007131"/>
    </source>
</evidence>
<feature type="binding site" evidence="16">
    <location>
        <position position="79"/>
    </location>
    <ligand>
        <name>thiamine diphosphate</name>
        <dbReference type="ChEBI" id="CHEBI:58937"/>
    </ligand>
</feature>
<dbReference type="GO" id="GO:0019253">
    <property type="term" value="P:reductive pentose-phosphate cycle"/>
    <property type="evidence" value="ECO:0007669"/>
    <property type="project" value="UniProtKB-KW"/>
</dbReference>
<comment type="similarity">
    <text evidence="3 19">Belongs to the transketolase family.</text>
</comment>
<keyword evidence="22" id="KW-1185">Reference proteome</keyword>
<feature type="site" description="Important for catalytic activity" evidence="18">
    <location>
        <position position="270"/>
    </location>
</feature>
<organism evidence="21 22">
    <name type="scientific">Ciceribacter lividus</name>
    <dbReference type="NCBI Taxonomy" id="1197950"/>
    <lineage>
        <taxon>Bacteria</taxon>
        <taxon>Pseudomonadati</taxon>
        <taxon>Pseudomonadota</taxon>
        <taxon>Alphaproteobacteria</taxon>
        <taxon>Hyphomicrobiales</taxon>
        <taxon>Rhizobiaceae</taxon>
        <taxon>Ciceribacter</taxon>
    </lineage>
</organism>
<evidence type="ECO:0000259" key="20">
    <source>
        <dbReference type="SMART" id="SM00861"/>
    </source>
</evidence>
<dbReference type="GO" id="GO:0046872">
    <property type="term" value="F:metal ion binding"/>
    <property type="evidence" value="ECO:0007669"/>
    <property type="project" value="UniProtKB-KW"/>
</dbReference>
<feature type="binding site" evidence="16">
    <location>
        <position position="443"/>
    </location>
    <ligand>
        <name>thiamine diphosphate</name>
        <dbReference type="ChEBI" id="CHEBI:58937"/>
    </ligand>
</feature>
<evidence type="ECO:0000256" key="13">
    <source>
        <dbReference type="NCBIfam" id="TIGR00232"/>
    </source>
</evidence>
<dbReference type="Gene3D" id="3.40.50.920">
    <property type="match status" value="1"/>
</dbReference>
<dbReference type="NCBIfam" id="TIGR00232">
    <property type="entry name" value="tktlase_bact"/>
    <property type="match status" value="1"/>
</dbReference>
<dbReference type="Proteomes" id="UP000252582">
    <property type="component" value="Unassembled WGS sequence"/>
</dbReference>
<dbReference type="InterPro" id="IPR033247">
    <property type="entry name" value="Transketolase_fam"/>
</dbReference>
<dbReference type="CDD" id="cd07033">
    <property type="entry name" value="TPP_PYR_DXS_TK_like"/>
    <property type="match status" value="1"/>
</dbReference>
<evidence type="ECO:0000313" key="21">
    <source>
        <dbReference type="EMBL" id="RCW20865.1"/>
    </source>
</evidence>
<comment type="subunit">
    <text evidence="4 19">Homodimer.</text>
</comment>
<feature type="binding site" evidence="15">
    <location>
        <position position="363"/>
    </location>
    <ligand>
        <name>substrate</name>
    </ligand>
</feature>
<dbReference type="InterPro" id="IPR055152">
    <property type="entry name" value="Transketolase-like_C_2"/>
</dbReference>
<dbReference type="InterPro" id="IPR005478">
    <property type="entry name" value="Transketolase_bac-like"/>
</dbReference>
<dbReference type="EMBL" id="QPIX01000012">
    <property type="protein sequence ID" value="RCW20865.1"/>
    <property type="molecule type" value="Genomic_DNA"/>
</dbReference>
<feature type="domain" description="Transketolase-like pyrimidine-binding" evidence="20">
    <location>
        <begin position="360"/>
        <end position="531"/>
    </location>
</feature>
<feature type="binding site" evidence="15">
    <location>
        <position position="467"/>
    </location>
    <ligand>
        <name>substrate</name>
    </ligand>
</feature>
<comment type="function">
    <text evidence="19">Catalyzes the transfer of a two-carbon ketol group from a ketose donor to an aldose acceptor, via a covalent intermediate with the cofactor thiamine pyrophosphate.</text>
</comment>
<feature type="binding site" evidence="15">
    <location>
        <position position="475"/>
    </location>
    <ligand>
        <name>substrate</name>
    </ligand>
</feature>
<dbReference type="GO" id="GO:0004802">
    <property type="term" value="F:transketolase activity"/>
    <property type="evidence" value="ECO:0007669"/>
    <property type="project" value="UniProtKB-UniRule"/>
</dbReference>
<evidence type="ECO:0000256" key="12">
    <source>
        <dbReference type="ARBA" id="ARBA00049473"/>
    </source>
</evidence>
<evidence type="ECO:0000256" key="9">
    <source>
        <dbReference type="ARBA" id="ARBA00022837"/>
    </source>
</evidence>
<reference evidence="21 22" key="1">
    <citation type="submission" date="2018-07" db="EMBL/GenBank/DDBJ databases">
        <title>Genomic Encyclopedia of Type Strains, Phase IV (KMG-IV): sequencing the most valuable type-strain genomes for metagenomic binning, comparative biology and taxonomic classification.</title>
        <authorList>
            <person name="Goeker M."/>
        </authorList>
    </citation>
    <scope>NUCLEOTIDE SEQUENCE [LARGE SCALE GENOMIC DNA]</scope>
    <source>
        <strain evidence="21 22">DSM 25528</strain>
    </source>
</reference>
<dbReference type="Pfam" id="PF00456">
    <property type="entry name" value="Transketolase_N"/>
    <property type="match status" value="1"/>
</dbReference>
<dbReference type="InterPro" id="IPR005475">
    <property type="entry name" value="Transketolase-like_Pyr-bd"/>
</dbReference>
<feature type="binding site" evidence="15">
    <location>
        <position position="390"/>
    </location>
    <ligand>
        <name>substrate</name>
    </ligand>
</feature>
<dbReference type="EC" id="2.2.1.1" evidence="5 13"/>
<evidence type="ECO:0000256" key="6">
    <source>
        <dbReference type="ARBA" id="ARBA00022567"/>
    </source>
</evidence>
<dbReference type="Pfam" id="PF22613">
    <property type="entry name" value="Transketolase_C_1"/>
    <property type="match status" value="1"/>
</dbReference>
<comment type="cofactor">
    <cofactor evidence="19">
        <name>Mg(2+)</name>
        <dbReference type="ChEBI" id="CHEBI:18420"/>
    </cofactor>
    <cofactor evidence="19">
        <name>Ca(2+)</name>
        <dbReference type="ChEBI" id="CHEBI:29108"/>
    </cofactor>
    <cofactor evidence="19">
        <name>Mn(2+)</name>
        <dbReference type="ChEBI" id="CHEBI:29035"/>
    </cofactor>
    <cofactor evidence="19">
        <name>Co(2+)</name>
        <dbReference type="ChEBI" id="CHEBI:48828"/>
    </cofactor>
    <text evidence="19">Binds 1 Mg(2+) ion per subunit. Can also utilize other divalent metal cations, such as Ca(2+), Mn(2+) and Co(2+).</text>
</comment>
<feature type="binding site" evidence="17">
    <location>
        <position position="198"/>
    </location>
    <ligand>
        <name>Mg(2+)</name>
        <dbReference type="ChEBI" id="CHEBI:18420"/>
    </ligand>
</feature>
<sequence>MQERALKTSPEPMEVSDRDMANAVRALAMDGVQRANSGHPGMPMGMADVATVLFTRFLKIDPAHPDWPDRDRFVLSAGHGSMLQYALHYLVGYPDMTAEELKRFRQLGARTAGHPEYGHASGIETTTGPLGQGISTAVGMALAERLANARFGDELVDHYTYVIAGDGCLQEGISHEAIDLAGHLRLSRLIVLWDNNSISIDGPTNLSTSLDQLARFTAAGFDVQDVDGHDFEAVERAIARARQSDRPSLISCRTVIGKGAPNLQGSEKTHGAPLGEAEIAAARELLQWPHAPFEVPEAILDRWSEVANRGGEARRRWSARLEASPEAEVFRRTLRKELPDTLFEALDAFRREHVEKATKVATRKASEMVLGVVNNLTDLTIGGSADLTHSNLTVTKGMEDVAAKDFSGRYIHYGIREHGMAAAMNGLALHGGIIPYGGTFLVFSDYARGAMRLSALMGQQVIYVMTHDSIGLGEDGPTHQPIEHLAMLRATPNLTVFRPCDIVETAECWEIALRQQDRPSVLVLSRQNLPMLRLGHSSTAPAVLGAYVLREPGTARDVTLLATGSEVEIACAAAERLQADHGIAAAVVSMPSWELFEEQTPEYRRSVLGTAPRVAIEAACRLGWDRYIGENGAFIGMNGFGASAPAPELYRHFGITAEAAEEAARRLVR</sequence>
<comment type="cofactor">
    <cofactor evidence="1">
        <name>Ca(2+)</name>
        <dbReference type="ChEBI" id="CHEBI:29108"/>
    </cofactor>
</comment>
<dbReference type="AlphaFoldDB" id="A0A6I7HHT9"/>
<dbReference type="InterPro" id="IPR005474">
    <property type="entry name" value="Transketolase_N"/>
</dbReference>
<evidence type="ECO:0000256" key="16">
    <source>
        <dbReference type="PIRSR" id="PIRSR605478-3"/>
    </source>
</evidence>
<dbReference type="FunFam" id="3.40.50.970:FF:000003">
    <property type="entry name" value="Transketolase"/>
    <property type="match status" value="1"/>
</dbReference>
<dbReference type="InterPro" id="IPR049557">
    <property type="entry name" value="Transketolase_CS"/>
</dbReference>
<dbReference type="PANTHER" id="PTHR43522:SF2">
    <property type="entry name" value="TRANSKETOLASE 1-RELATED"/>
    <property type="match status" value="1"/>
</dbReference>
<evidence type="ECO:0000256" key="14">
    <source>
        <dbReference type="PIRSR" id="PIRSR605478-1"/>
    </source>
</evidence>
<feature type="binding site" evidence="15">
    <location>
        <position position="526"/>
    </location>
    <ligand>
        <name>substrate</name>
    </ligand>
</feature>
<dbReference type="InterPro" id="IPR029061">
    <property type="entry name" value="THDP-binding"/>
</dbReference>
<dbReference type="SMART" id="SM00861">
    <property type="entry name" value="Transket_pyr"/>
    <property type="match status" value="1"/>
</dbReference>
<comment type="cofactor">
    <cofactor evidence="16">
        <name>thiamine diphosphate</name>
        <dbReference type="ChEBI" id="CHEBI:58937"/>
    </cofactor>
    <text evidence="16">Binds 1 thiamine pyrophosphate per subunit. During the reaction, the substrate forms a covalent intermediate with the cofactor.</text>
</comment>
<evidence type="ECO:0000256" key="1">
    <source>
        <dbReference type="ARBA" id="ARBA00001913"/>
    </source>
</evidence>
<feature type="binding site" evidence="16">
    <location>
        <position position="270"/>
    </location>
    <ligand>
        <name>thiamine diphosphate</name>
        <dbReference type="ChEBI" id="CHEBI:58937"/>
    </ligand>
</feature>
<dbReference type="InterPro" id="IPR020826">
    <property type="entry name" value="Transketolase_BS"/>
</dbReference>
<dbReference type="FunFam" id="3.40.50.920:FF:000003">
    <property type="entry name" value="Transketolase"/>
    <property type="match status" value="1"/>
</dbReference>
<keyword evidence="9 19" id="KW-0106">Calcium</keyword>
<evidence type="ECO:0000256" key="7">
    <source>
        <dbReference type="ARBA" id="ARBA00022679"/>
    </source>
</evidence>
<keyword evidence="10 17" id="KW-0460">Magnesium</keyword>
<dbReference type="PROSITE" id="PS00802">
    <property type="entry name" value="TRANSKETOLASE_2"/>
    <property type="match status" value="1"/>
</dbReference>
<gene>
    <name evidence="21" type="ORF">DFR48_11297</name>
</gene>
<feature type="binding site" evidence="16">
    <location>
        <position position="196"/>
    </location>
    <ligand>
        <name>thiamine diphosphate</name>
        <dbReference type="ChEBI" id="CHEBI:58937"/>
    </ligand>
</feature>
<dbReference type="RefSeq" id="WP_114364793.1">
    <property type="nucleotide sequence ID" value="NZ_QPIX01000012.1"/>
</dbReference>
<evidence type="ECO:0000256" key="8">
    <source>
        <dbReference type="ARBA" id="ARBA00022723"/>
    </source>
</evidence>
<keyword evidence="6" id="KW-0113">Calvin cycle</keyword>
<keyword evidence="8 17" id="KW-0479">Metal-binding</keyword>
<dbReference type="GO" id="GO:0005829">
    <property type="term" value="C:cytosol"/>
    <property type="evidence" value="ECO:0007669"/>
    <property type="project" value="TreeGrafter"/>
</dbReference>
<feature type="binding site" evidence="16">
    <location>
        <begin position="128"/>
        <end position="130"/>
    </location>
    <ligand>
        <name>thiamine diphosphate</name>
        <dbReference type="ChEBI" id="CHEBI:58937"/>
    </ligand>
</feature>
<evidence type="ECO:0000256" key="4">
    <source>
        <dbReference type="ARBA" id="ARBA00011738"/>
    </source>
</evidence>
<evidence type="ECO:0000313" key="22">
    <source>
        <dbReference type="Proteomes" id="UP000252582"/>
    </source>
</evidence>
<comment type="catalytic activity">
    <reaction evidence="12 19">
        <text>D-sedoheptulose 7-phosphate + D-glyceraldehyde 3-phosphate = aldehydo-D-ribose 5-phosphate + D-xylulose 5-phosphate</text>
        <dbReference type="Rhea" id="RHEA:10508"/>
        <dbReference type="ChEBI" id="CHEBI:57483"/>
        <dbReference type="ChEBI" id="CHEBI:57737"/>
        <dbReference type="ChEBI" id="CHEBI:58273"/>
        <dbReference type="ChEBI" id="CHEBI:59776"/>
        <dbReference type="EC" id="2.2.1.1"/>
    </reaction>
</comment>
<feature type="binding site" evidence="15">
    <location>
        <position position="270"/>
    </location>
    <ligand>
        <name>substrate</name>
    </ligand>
</feature>
<feature type="active site" description="Proton donor" evidence="14">
    <location>
        <position position="417"/>
    </location>
</feature>
<evidence type="ECO:0000256" key="18">
    <source>
        <dbReference type="PIRSR" id="PIRSR605478-5"/>
    </source>
</evidence>
<comment type="caution">
    <text evidence="21">The sequence shown here is derived from an EMBL/GenBank/DDBJ whole genome shotgun (WGS) entry which is preliminary data.</text>
</comment>
<evidence type="ECO:0000256" key="2">
    <source>
        <dbReference type="ARBA" id="ARBA00001941"/>
    </source>
</evidence>
<evidence type="ECO:0000256" key="17">
    <source>
        <dbReference type="PIRSR" id="PIRSR605478-4"/>
    </source>
</evidence>
<dbReference type="GO" id="GO:0009052">
    <property type="term" value="P:pentose-phosphate shunt, non-oxidative branch"/>
    <property type="evidence" value="ECO:0007669"/>
    <property type="project" value="UniProtKB-ARBA"/>
</dbReference>
<comment type="cofactor">
    <cofactor evidence="17">
        <name>Mg(2+)</name>
        <dbReference type="ChEBI" id="CHEBI:18420"/>
    </cofactor>
    <text evidence="17">Binds 1 Mg(2+) ion per subunit. Can also utilize other divalent metal cations, such as Ca(2+), Mn(2+) and Co(2+).</text>
</comment>
<evidence type="ECO:0000256" key="11">
    <source>
        <dbReference type="ARBA" id="ARBA00023052"/>
    </source>
</evidence>
<protein>
    <recommendedName>
        <fullName evidence="5 13">Transketolase</fullName>
        <ecNumber evidence="5 13">2.2.1.1</ecNumber>
    </recommendedName>
</protein>
<name>A0A6I7HHT9_9HYPH</name>
<comment type="cofactor">
    <cofactor evidence="2">
        <name>Co(2+)</name>
        <dbReference type="ChEBI" id="CHEBI:48828"/>
    </cofactor>
</comment>
<feature type="binding site" evidence="15">
    <location>
        <position position="39"/>
    </location>
    <ligand>
        <name>substrate</name>
    </ligand>
</feature>
<dbReference type="Gene3D" id="3.40.50.970">
    <property type="match status" value="2"/>
</dbReference>
<dbReference type="PANTHER" id="PTHR43522">
    <property type="entry name" value="TRANSKETOLASE"/>
    <property type="match status" value="1"/>
</dbReference>
<proteinExistence type="inferred from homology"/>
<keyword evidence="7 19" id="KW-0808">Transferase</keyword>
<dbReference type="SUPFAM" id="SSF52922">
    <property type="entry name" value="TK C-terminal domain-like"/>
    <property type="match status" value="1"/>
</dbReference>
<evidence type="ECO:0000256" key="10">
    <source>
        <dbReference type="ARBA" id="ARBA00022842"/>
    </source>
</evidence>
<feature type="binding site" evidence="16">
    <location>
        <position position="167"/>
    </location>
    <ligand>
        <name>thiamine diphosphate</name>
        <dbReference type="ChEBI" id="CHEBI:58937"/>
    </ligand>
</feature>
<keyword evidence="11 16" id="KW-0786">Thiamine pyrophosphate</keyword>
<feature type="binding site" evidence="17">
    <location>
        <position position="196"/>
    </location>
    <ligand>
        <name>Mg(2+)</name>
        <dbReference type="ChEBI" id="CHEBI:18420"/>
    </ligand>
</feature>
<feature type="binding site" evidence="17">
    <location>
        <position position="166"/>
    </location>
    <ligand>
        <name>Mg(2+)</name>
        <dbReference type="ChEBI" id="CHEBI:18420"/>
    </ligand>
</feature>
<dbReference type="CDD" id="cd02012">
    <property type="entry name" value="TPP_TK"/>
    <property type="match status" value="1"/>
</dbReference>
<dbReference type="PROSITE" id="PS00801">
    <property type="entry name" value="TRANSKETOLASE_1"/>
    <property type="match status" value="1"/>
</dbReference>
<feature type="site" description="Important for catalytic activity" evidence="18">
    <location>
        <position position="39"/>
    </location>
</feature>
<evidence type="ECO:0000256" key="19">
    <source>
        <dbReference type="RuleBase" id="RU004996"/>
    </source>
</evidence>
<dbReference type="InterPro" id="IPR009014">
    <property type="entry name" value="Transketo_C/PFOR_II"/>
</dbReference>
<evidence type="ECO:0000256" key="15">
    <source>
        <dbReference type="PIRSR" id="PIRSR605478-2"/>
    </source>
</evidence>